<dbReference type="AlphaFoldDB" id="A0A3N5ABL8"/>
<dbReference type="Proteomes" id="UP000280726">
    <property type="component" value="Unassembled WGS sequence"/>
</dbReference>
<comment type="caution">
    <text evidence="2">The sequence shown here is derived from an EMBL/GenBank/DDBJ whole genome shotgun (WGS) entry which is preliminary data.</text>
</comment>
<dbReference type="Gene3D" id="3.40.50.410">
    <property type="entry name" value="von Willebrand factor, type A domain"/>
    <property type="match status" value="1"/>
</dbReference>
<dbReference type="SUPFAM" id="SSF53300">
    <property type="entry name" value="vWA-like"/>
    <property type="match status" value="1"/>
</dbReference>
<protein>
    <submittedName>
        <fullName evidence="2">Uncharacterized protein YegL</fullName>
    </submittedName>
</protein>
<dbReference type="Pfam" id="PF00092">
    <property type="entry name" value="VWA"/>
    <property type="match status" value="1"/>
</dbReference>
<name>A0A3N5ABL8_9MICO</name>
<reference evidence="2 3" key="1">
    <citation type="submission" date="2018-11" db="EMBL/GenBank/DDBJ databases">
        <title>Sequencing the genomes of 1000 actinobacteria strains.</title>
        <authorList>
            <person name="Klenk H.-P."/>
        </authorList>
    </citation>
    <scope>NUCLEOTIDE SEQUENCE [LARGE SCALE GENOMIC DNA]</scope>
    <source>
        <strain evidence="2 3">DSM 14418</strain>
    </source>
</reference>
<dbReference type="PROSITE" id="PS50234">
    <property type="entry name" value="VWFA"/>
    <property type="match status" value="1"/>
</dbReference>
<dbReference type="EMBL" id="RKRA01000001">
    <property type="protein sequence ID" value="RPF29041.1"/>
    <property type="molecule type" value="Genomic_DNA"/>
</dbReference>
<dbReference type="InterPro" id="IPR002035">
    <property type="entry name" value="VWF_A"/>
</dbReference>
<dbReference type="RefSeq" id="WP_123919699.1">
    <property type="nucleotide sequence ID" value="NZ_RKRA01000001.1"/>
</dbReference>
<accession>A0A3N5ABL8</accession>
<dbReference type="OrthoDB" id="9806395at2"/>
<evidence type="ECO:0000313" key="2">
    <source>
        <dbReference type="EMBL" id="RPF29041.1"/>
    </source>
</evidence>
<organism evidence="2 3">
    <name type="scientific">Georgenia muralis</name>
    <dbReference type="NCBI Taxonomy" id="154117"/>
    <lineage>
        <taxon>Bacteria</taxon>
        <taxon>Bacillati</taxon>
        <taxon>Actinomycetota</taxon>
        <taxon>Actinomycetes</taxon>
        <taxon>Micrococcales</taxon>
        <taxon>Bogoriellaceae</taxon>
        <taxon>Georgenia</taxon>
    </lineage>
</organism>
<keyword evidence="3" id="KW-1185">Reference proteome</keyword>
<evidence type="ECO:0000259" key="1">
    <source>
        <dbReference type="PROSITE" id="PS50234"/>
    </source>
</evidence>
<evidence type="ECO:0000313" key="3">
    <source>
        <dbReference type="Proteomes" id="UP000280726"/>
    </source>
</evidence>
<gene>
    <name evidence="2" type="ORF">EDD32_3595</name>
</gene>
<feature type="domain" description="VWFA" evidence="1">
    <location>
        <begin position="20"/>
        <end position="209"/>
    </location>
</feature>
<sequence length="258" mass="28418">MARTKILDEDMANNRSKLIPIAICVDRSWSMNDGTKKPDLEAALKKFYGDIEADPRTRYGADLCLIGFSGDAAVVQPFTSIDSVDRDVQIELETTGTNISGAVSLALDLLAKRREYYKQAAGGRRAARPTLVLMTDGGSNVGVEDEPRVIKQVQEMADLKKLTVITIAIGDDGELDWETLVDFSPEIPPLQLEGLSSFKEFFKVLSDSMSRSASEGSEAGPEIEPEDIEDLVPVDTLKQTVTSNKLDKYKNYKEMFQG</sequence>
<dbReference type="SMART" id="SM00327">
    <property type="entry name" value="VWA"/>
    <property type="match status" value="1"/>
</dbReference>
<proteinExistence type="predicted"/>
<dbReference type="InterPro" id="IPR036465">
    <property type="entry name" value="vWFA_dom_sf"/>
</dbReference>